<organism evidence="1 2">
    <name type="scientific">Candidatus Yonathbacteria bacterium RIFOXYD1_FULL_52_36</name>
    <dbReference type="NCBI Taxonomy" id="1802730"/>
    <lineage>
        <taxon>Bacteria</taxon>
        <taxon>Candidatus Yonathiibacteriota</taxon>
    </lineage>
</organism>
<reference evidence="1 2" key="1">
    <citation type="journal article" date="2016" name="Nat. Commun.">
        <title>Thousands of microbial genomes shed light on interconnected biogeochemical processes in an aquifer system.</title>
        <authorList>
            <person name="Anantharaman K."/>
            <person name="Brown C.T."/>
            <person name="Hug L.A."/>
            <person name="Sharon I."/>
            <person name="Castelle C.J."/>
            <person name="Probst A.J."/>
            <person name="Thomas B.C."/>
            <person name="Singh A."/>
            <person name="Wilkins M.J."/>
            <person name="Karaoz U."/>
            <person name="Brodie E.L."/>
            <person name="Williams K.H."/>
            <person name="Hubbard S.S."/>
            <person name="Banfield J.F."/>
        </authorList>
    </citation>
    <scope>NUCLEOTIDE SEQUENCE [LARGE SCALE GENOMIC DNA]</scope>
</reference>
<comment type="caution">
    <text evidence="1">The sequence shown here is derived from an EMBL/GenBank/DDBJ whole genome shotgun (WGS) entry which is preliminary data.</text>
</comment>
<evidence type="ECO:0000313" key="2">
    <source>
        <dbReference type="Proteomes" id="UP000178168"/>
    </source>
</evidence>
<accession>A0A1G2SJ55</accession>
<dbReference type="Proteomes" id="UP000178168">
    <property type="component" value="Unassembled WGS sequence"/>
</dbReference>
<name>A0A1G2SJ55_9BACT</name>
<protein>
    <submittedName>
        <fullName evidence="1">Uncharacterized protein</fullName>
    </submittedName>
</protein>
<sequence>MGTVIPFRSSKTGQLLDHLSDLTALLREAVTISNDPRYAKQNGIVTFAGEKIEDLFFGKITKELRETRRVALPYLYCARHAAHCCAQLLDHQPAYWTAFEYLAKAEAAQSADYLRQGGDTCLLLASLFPVYAERHMVNVHYYEAMGSGLYRAWHYQTGSVLGDHMADHFLEISSALKNAYRTL</sequence>
<proteinExistence type="predicted"/>
<dbReference type="EMBL" id="MHUZ01000032">
    <property type="protein sequence ID" value="OHA85014.1"/>
    <property type="molecule type" value="Genomic_DNA"/>
</dbReference>
<evidence type="ECO:0000313" key="1">
    <source>
        <dbReference type="EMBL" id="OHA85014.1"/>
    </source>
</evidence>
<gene>
    <name evidence="1" type="ORF">A2591_02230</name>
</gene>
<dbReference type="AlphaFoldDB" id="A0A1G2SJ55"/>